<evidence type="ECO:0000313" key="5">
    <source>
        <dbReference type="Proteomes" id="UP000054097"/>
    </source>
</evidence>
<dbReference type="PANTHER" id="PTHR43072:SF23">
    <property type="entry name" value="UPF0039 PROTEIN C11D3.02C"/>
    <property type="match status" value="1"/>
</dbReference>
<keyword evidence="1" id="KW-0808">Transferase</keyword>
<dbReference type="HOGENOM" id="CLU_013985_4_4_1"/>
<dbReference type="AlphaFoldDB" id="A0A0C3AQR1"/>
<dbReference type="Gene3D" id="3.40.630.30">
    <property type="match status" value="1"/>
</dbReference>
<proteinExistence type="predicted"/>
<dbReference type="PROSITE" id="PS51186">
    <property type="entry name" value="GNAT"/>
    <property type="match status" value="1"/>
</dbReference>
<keyword evidence="5" id="KW-1185">Reference proteome</keyword>
<organism evidence="4 5">
    <name type="scientific">Serendipita vermifera MAFF 305830</name>
    <dbReference type="NCBI Taxonomy" id="933852"/>
    <lineage>
        <taxon>Eukaryota</taxon>
        <taxon>Fungi</taxon>
        <taxon>Dikarya</taxon>
        <taxon>Basidiomycota</taxon>
        <taxon>Agaricomycotina</taxon>
        <taxon>Agaricomycetes</taxon>
        <taxon>Sebacinales</taxon>
        <taxon>Serendipitaceae</taxon>
        <taxon>Serendipita</taxon>
    </lineage>
</organism>
<name>A0A0C3AQR1_SERVB</name>
<dbReference type="CDD" id="cd04301">
    <property type="entry name" value="NAT_SF"/>
    <property type="match status" value="1"/>
</dbReference>
<reference evidence="4 5" key="1">
    <citation type="submission" date="2014-04" db="EMBL/GenBank/DDBJ databases">
        <authorList>
            <consortium name="DOE Joint Genome Institute"/>
            <person name="Kuo A."/>
            <person name="Zuccaro A."/>
            <person name="Kohler A."/>
            <person name="Nagy L.G."/>
            <person name="Floudas D."/>
            <person name="Copeland A."/>
            <person name="Barry K.W."/>
            <person name="Cichocki N."/>
            <person name="Veneault-Fourrey C."/>
            <person name="LaButti K."/>
            <person name="Lindquist E.A."/>
            <person name="Lipzen A."/>
            <person name="Lundell T."/>
            <person name="Morin E."/>
            <person name="Murat C."/>
            <person name="Sun H."/>
            <person name="Tunlid A."/>
            <person name="Henrissat B."/>
            <person name="Grigoriev I.V."/>
            <person name="Hibbett D.S."/>
            <person name="Martin F."/>
            <person name="Nordberg H.P."/>
            <person name="Cantor M.N."/>
            <person name="Hua S.X."/>
        </authorList>
    </citation>
    <scope>NUCLEOTIDE SEQUENCE [LARGE SCALE GENOMIC DNA]</scope>
    <source>
        <strain evidence="4 5">MAFF 305830</strain>
    </source>
</reference>
<evidence type="ECO:0000256" key="2">
    <source>
        <dbReference type="ARBA" id="ARBA00023315"/>
    </source>
</evidence>
<keyword evidence="2" id="KW-0012">Acyltransferase</keyword>
<feature type="domain" description="N-acetyltransferase" evidence="3">
    <location>
        <begin position="7"/>
        <end position="166"/>
    </location>
</feature>
<protein>
    <recommendedName>
        <fullName evidence="3">N-acetyltransferase domain-containing protein</fullName>
    </recommendedName>
</protein>
<dbReference type="Pfam" id="PF00583">
    <property type="entry name" value="Acetyltransf_1"/>
    <property type="match status" value="1"/>
</dbReference>
<evidence type="ECO:0000256" key="1">
    <source>
        <dbReference type="ARBA" id="ARBA00022679"/>
    </source>
</evidence>
<dbReference type="SUPFAM" id="SSF55729">
    <property type="entry name" value="Acyl-CoA N-acyltransferases (Nat)"/>
    <property type="match status" value="1"/>
</dbReference>
<dbReference type="InterPro" id="IPR016181">
    <property type="entry name" value="Acyl_CoA_acyltransferase"/>
</dbReference>
<evidence type="ECO:0000313" key="4">
    <source>
        <dbReference type="EMBL" id="KIM26895.1"/>
    </source>
</evidence>
<dbReference type="GO" id="GO:0016747">
    <property type="term" value="F:acyltransferase activity, transferring groups other than amino-acyl groups"/>
    <property type="evidence" value="ECO:0007669"/>
    <property type="project" value="InterPro"/>
</dbReference>
<dbReference type="OrthoDB" id="2129362at2759"/>
<sequence length="176" mass="19602">MNVPEGYYVKDIVEDDLPQILEIVNYIIRNTTSIWRSTEDTLEGRKAWLQTTKAGGYPAIGLFEASSNRLVGFVSSGPFDSSEGYKFTTECAIGFRHDYTGKGLGRFLLQHLLQVLRDSGFAVVIAAISGTNQGSSRFFAREGFSKTGFLPGIGFKNGQRLDLELWQMNFADWAPK</sequence>
<dbReference type="STRING" id="933852.A0A0C3AQR1"/>
<reference evidence="5" key="2">
    <citation type="submission" date="2015-01" db="EMBL/GenBank/DDBJ databases">
        <title>Evolutionary Origins and Diversification of the Mycorrhizal Mutualists.</title>
        <authorList>
            <consortium name="DOE Joint Genome Institute"/>
            <consortium name="Mycorrhizal Genomics Consortium"/>
            <person name="Kohler A."/>
            <person name="Kuo A."/>
            <person name="Nagy L.G."/>
            <person name="Floudas D."/>
            <person name="Copeland A."/>
            <person name="Barry K.W."/>
            <person name="Cichocki N."/>
            <person name="Veneault-Fourrey C."/>
            <person name="LaButti K."/>
            <person name="Lindquist E.A."/>
            <person name="Lipzen A."/>
            <person name="Lundell T."/>
            <person name="Morin E."/>
            <person name="Murat C."/>
            <person name="Riley R."/>
            <person name="Ohm R."/>
            <person name="Sun H."/>
            <person name="Tunlid A."/>
            <person name="Henrissat B."/>
            <person name="Grigoriev I.V."/>
            <person name="Hibbett D.S."/>
            <person name="Martin F."/>
        </authorList>
    </citation>
    <scope>NUCLEOTIDE SEQUENCE [LARGE SCALE GENOMIC DNA]</scope>
    <source>
        <strain evidence="5">MAFF 305830</strain>
    </source>
</reference>
<evidence type="ECO:0000259" key="3">
    <source>
        <dbReference type="PROSITE" id="PS51186"/>
    </source>
</evidence>
<dbReference type="PANTHER" id="PTHR43072">
    <property type="entry name" value="N-ACETYLTRANSFERASE"/>
    <property type="match status" value="1"/>
</dbReference>
<gene>
    <name evidence="4" type="ORF">M408DRAFT_72078</name>
</gene>
<dbReference type="InterPro" id="IPR000182">
    <property type="entry name" value="GNAT_dom"/>
</dbReference>
<dbReference type="Proteomes" id="UP000054097">
    <property type="component" value="Unassembled WGS sequence"/>
</dbReference>
<dbReference type="EMBL" id="KN824302">
    <property type="protein sequence ID" value="KIM26895.1"/>
    <property type="molecule type" value="Genomic_DNA"/>
</dbReference>
<accession>A0A0C3AQR1</accession>